<gene>
    <name evidence="1" type="ORF">TGEB3V08_LOCUS8059</name>
</gene>
<dbReference type="AlphaFoldDB" id="A0A7R9PP10"/>
<dbReference type="EMBL" id="OE842906">
    <property type="protein sequence ID" value="CAD7601761.1"/>
    <property type="molecule type" value="Genomic_DNA"/>
</dbReference>
<organism evidence="1">
    <name type="scientific">Timema genevievae</name>
    <name type="common">Walking stick</name>
    <dbReference type="NCBI Taxonomy" id="629358"/>
    <lineage>
        <taxon>Eukaryota</taxon>
        <taxon>Metazoa</taxon>
        <taxon>Ecdysozoa</taxon>
        <taxon>Arthropoda</taxon>
        <taxon>Hexapoda</taxon>
        <taxon>Insecta</taxon>
        <taxon>Pterygota</taxon>
        <taxon>Neoptera</taxon>
        <taxon>Polyneoptera</taxon>
        <taxon>Phasmatodea</taxon>
        <taxon>Timematodea</taxon>
        <taxon>Timematoidea</taxon>
        <taxon>Timematidae</taxon>
        <taxon>Timema</taxon>
    </lineage>
</organism>
<evidence type="ECO:0000313" key="1">
    <source>
        <dbReference type="EMBL" id="CAD7601761.1"/>
    </source>
</evidence>
<proteinExistence type="predicted"/>
<sequence length="148" mass="16432">MLTNIPECVNALSLTNRPECVNALSLTNIPECVNALSLTNVLSYVARRYNTLGYIFLSRSKMSYPGQILFLLLSCFILLPPCPALPDVIPIGYHVNVLCEDVCEDCDAHGDSEEYWARKHTVSDQNSRIQLRASWSVAQELTALAPDS</sequence>
<reference evidence="1" key="1">
    <citation type="submission" date="2020-11" db="EMBL/GenBank/DDBJ databases">
        <authorList>
            <person name="Tran Van P."/>
        </authorList>
    </citation>
    <scope>NUCLEOTIDE SEQUENCE</scope>
</reference>
<accession>A0A7R9PP10</accession>
<protein>
    <submittedName>
        <fullName evidence="1">Uncharacterized protein</fullName>
    </submittedName>
</protein>
<name>A0A7R9PP10_TIMGE</name>